<comment type="caution">
    <text evidence="3">The sequence shown here is derived from an EMBL/GenBank/DDBJ whole genome shotgun (WGS) entry which is preliminary data.</text>
</comment>
<dbReference type="PANTHER" id="PTHR47052:SF3">
    <property type="entry name" value="INGRESSION PROTEIN 1"/>
    <property type="match status" value="1"/>
</dbReference>
<evidence type="ECO:0000313" key="3">
    <source>
        <dbReference type="EMBL" id="CAF4599681.1"/>
    </source>
</evidence>
<dbReference type="Proteomes" id="UP000663872">
    <property type="component" value="Unassembled WGS sequence"/>
</dbReference>
<dbReference type="InterPro" id="IPR035892">
    <property type="entry name" value="C2_domain_sf"/>
</dbReference>
<dbReference type="EMBL" id="CAJOBR010001337">
    <property type="protein sequence ID" value="CAF4599681.1"/>
    <property type="molecule type" value="Genomic_DNA"/>
</dbReference>
<proteinExistence type="predicted"/>
<dbReference type="SMART" id="SM00239">
    <property type="entry name" value="C2"/>
    <property type="match status" value="1"/>
</dbReference>
<accession>A0A821BWR2</accession>
<dbReference type="EMBL" id="CAJNYT010003696">
    <property type="protein sequence ID" value="CAF3591038.1"/>
    <property type="molecule type" value="Genomic_DNA"/>
</dbReference>
<dbReference type="SUPFAM" id="SSF49562">
    <property type="entry name" value="C2 domain (Calcium/lipid-binding domain, CaLB)"/>
    <property type="match status" value="1"/>
</dbReference>
<name>A0A821BWR2_9BILA</name>
<dbReference type="Gene3D" id="2.60.40.150">
    <property type="entry name" value="C2 domain"/>
    <property type="match status" value="1"/>
</dbReference>
<evidence type="ECO:0000313" key="2">
    <source>
        <dbReference type="EMBL" id="CAF3591038.1"/>
    </source>
</evidence>
<organism evidence="3 4">
    <name type="scientific">Rotaria socialis</name>
    <dbReference type="NCBI Taxonomy" id="392032"/>
    <lineage>
        <taxon>Eukaryota</taxon>
        <taxon>Metazoa</taxon>
        <taxon>Spiralia</taxon>
        <taxon>Gnathifera</taxon>
        <taxon>Rotifera</taxon>
        <taxon>Eurotatoria</taxon>
        <taxon>Bdelloidea</taxon>
        <taxon>Philodinida</taxon>
        <taxon>Philodinidae</taxon>
        <taxon>Rotaria</taxon>
    </lineage>
</organism>
<reference evidence="3" key="1">
    <citation type="submission" date="2021-02" db="EMBL/GenBank/DDBJ databases">
        <authorList>
            <person name="Nowell W R."/>
        </authorList>
    </citation>
    <scope>NUCLEOTIDE SEQUENCE</scope>
</reference>
<dbReference type="InterPro" id="IPR052981">
    <property type="entry name" value="Ingression_C2_domain"/>
</dbReference>
<protein>
    <recommendedName>
        <fullName evidence="1">C2 domain-containing protein</fullName>
    </recommendedName>
</protein>
<dbReference type="CDD" id="cd00030">
    <property type="entry name" value="C2"/>
    <property type="match status" value="1"/>
</dbReference>
<evidence type="ECO:0000259" key="1">
    <source>
        <dbReference type="PROSITE" id="PS50004"/>
    </source>
</evidence>
<dbReference type="PROSITE" id="PS50004">
    <property type="entry name" value="C2"/>
    <property type="match status" value="1"/>
</dbReference>
<evidence type="ECO:0000313" key="4">
    <source>
        <dbReference type="Proteomes" id="UP000663848"/>
    </source>
</evidence>
<gene>
    <name evidence="2" type="ORF">GRG538_LOCUS22200</name>
    <name evidence="3" type="ORF">QYT958_LOCUS11466</name>
</gene>
<dbReference type="InterPro" id="IPR000008">
    <property type="entry name" value="C2_dom"/>
</dbReference>
<feature type="domain" description="C2" evidence="1">
    <location>
        <begin position="1"/>
        <end position="150"/>
    </location>
</feature>
<dbReference type="AlphaFoldDB" id="A0A821BWR2"/>
<sequence length="227" mass="24735">MAGSSSQRLQGILSITVLKANNLIKSDLIGDNDCYAVISLEPLANESKVKTGNLIGDNDCYAVISLEPLANESKVKTGNQPKQTETRQKTQIRDGCNPIFNEKLLFPVAEGLEALYVQVWDSDIGKDDLLGYGTLSLLDDDHGGQFNTSLNKEWLHAVTISMDNAKRGNGGTLELVLHFIPESVAAYMSKKFNAAQADLKKKLTDQIVSKMTDVATDQIRGYVGISN</sequence>
<dbReference type="PANTHER" id="PTHR47052">
    <property type="entry name" value="CONSERVED SERINE PROLINE-RICH PROTEIN (AFU_ORTHOLOGUE AFUA_2G01790)"/>
    <property type="match status" value="1"/>
</dbReference>
<dbReference type="Pfam" id="PF00168">
    <property type="entry name" value="C2"/>
    <property type="match status" value="1"/>
</dbReference>
<dbReference type="Proteomes" id="UP000663848">
    <property type="component" value="Unassembled WGS sequence"/>
</dbReference>